<dbReference type="Gene3D" id="2.60.40.420">
    <property type="entry name" value="Cupredoxins - blue copper proteins"/>
    <property type="match status" value="3"/>
</dbReference>
<dbReference type="CDD" id="cd13851">
    <property type="entry name" value="CuRO_1_Fet3p"/>
    <property type="match status" value="1"/>
</dbReference>
<evidence type="ECO:0000259" key="10">
    <source>
        <dbReference type="Pfam" id="PF07732"/>
    </source>
</evidence>
<feature type="signal peptide" evidence="7">
    <location>
        <begin position="1"/>
        <end position="16"/>
    </location>
</feature>
<dbReference type="InterPro" id="IPR008972">
    <property type="entry name" value="Cupredoxin"/>
</dbReference>
<dbReference type="InterPro" id="IPR011707">
    <property type="entry name" value="Cu-oxidase-like_N"/>
</dbReference>
<feature type="transmembrane region" description="Helical" evidence="6">
    <location>
        <begin position="531"/>
        <end position="553"/>
    </location>
</feature>
<comment type="caution">
    <text evidence="11">The sequence shown here is derived from an EMBL/GenBank/DDBJ whole genome shotgun (WGS) entry which is preliminary data.</text>
</comment>
<dbReference type="SUPFAM" id="SSF49503">
    <property type="entry name" value="Cupredoxins"/>
    <property type="match status" value="3"/>
</dbReference>
<dbReference type="Pfam" id="PF00394">
    <property type="entry name" value="Cu-oxidase"/>
    <property type="match status" value="1"/>
</dbReference>
<dbReference type="InterPro" id="IPR045087">
    <property type="entry name" value="Cu-oxidase_fam"/>
</dbReference>
<name>A0ABR3GWA5_9PEZI</name>
<evidence type="ECO:0000313" key="12">
    <source>
        <dbReference type="Proteomes" id="UP001447188"/>
    </source>
</evidence>
<keyword evidence="2" id="KW-0479">Metal-binding</keyword>
<sequence>MRSLIFFAWFPLSILAATKTYDFNVGWTTANPDGLFDRRTMGINGKWPLPTIEVDKGDRVVVNLYNGLGDQNTSLHFHGLFQNGTNAMDGPAGVTQCPVAPGQSIVYDFVVDQPGTYWYHAHVKGQYPDGLRGAFIVHDAADPHKDLYDSEIVLTFSDWYHEQMSVLISEFVSIANPTGAEPVPQCALINDSRDVKINVEAGKTYLFRMVNIGAFAAQYIWFEGHTMRVVEVDGVYTKPTEASLIYLTAAQRVSVLITMRNDTSANFPFSGSMDEDLFDAVPPGLNPNVTGWLVYSDKNENPQPAELAEFDPFDDFVLEPVDEQELLQAPDYSFNLDVVMDNLADGANYAFFNDITYVKPKVPTLYTALSAGDMATNPIIYGHNTNPFVLKHNEVVEIVLNNLDPGKHPFHLLYRSEEEAGIYNASIAHDMPRIPMRRDVVLALLTGSERIWLFHCHLEWHMVSGLTATMIEAPLELQKTQKIPEGHLDQCKAQGLPTEGNAAGNTVNFLDLAGENKPPPRLPAGFTTRGIVALVFSVISALVGLAVIGWYGAAGAGK</sequence>
<feature type="chain" id="PRO_5045477411" description="Multicopper oxidase" evidence="7">
    <location>
        <begin position="17"/>
        <end position="558"/>
    </location>
</feature>
<keyword evidence="4" id="KW-0560">Oxidoreductase</keyword>
<evidence type="ECO:0000256" key="5">
    <source>
        <dbReference type="ARBA" id="ARBA00023008"/>
    </source>
</evidence>
<feature type="domain" description="Plastocyanin-like" evidence="8">
    <location>
        <begin position="151"/>
        <end position="296"/>
    </location>
</feature>
<keyword evidence="3 7" id="KW-0732">Signal</keyword>
<dbReference type="PANTHER" id="PTHR11709:SF361">
    <property type="entry name" value="IRON TRANSPORT MULTICOPPER OXIDASE FET3"/>
    <property type="match status" value="1"/>
</dbReference>
<evidence type="ECO:0000256" key="7">
    <source>
        <dbReference type="SAM" id="SignalP"/>
    </source>
</evidence>
<dbReference type="EMBL" id="JBBBZM010000005">
    <property type="protein sequence ID" value="KAL0640164.1"/>
    <property type="molecule type" value="Genomic_DNA"/>
</dbReference>
<feature type="domain" description="Plastocyanin-like" evidence="10">
    <location>
        <begin position="25"/>
        <end position="140"/>
    </location>
</feature>
<organism evidence="11 12">
    <name type="scientific">Discina gigas</name>
    <dbReference type="NCBI Taxonomy" id="1032678"/>
    <lineage>
        <taxon>Eukaryota</taxon>
        <taxon>Fungi</taxon>
        <taxon>Dikarya</taxon>
        <taxon>Ascomycota</taxon>
        <taxon>Pezizomycotina</taxon>
        <taxon>Pezizomycetes</taxon>
        <taxon>Pezizales</taxon>
        <taxon>Discinaceae</taxon>
        <taxon>Discina</taxon>
    </lineage>
</organism>
<dbReference type="InterPro" id="IPR044130">
    <property type="entry name" value="CuRO_2_Fet3-like"/>
</dbReference>
<evidence type="ECO:0000256" key="3">
    <source>
        <dbReference type="ARBA" id="ARBA00022729"/>
    </source>
</evidence>
<protein>
    <recommendedName>
        <fullName evidence="13">Multicopper oxidase</fullName>
    </recommendedName>
</protein>
<evidence type="ECO:0000256" key="6">
    <source>
        <dbReference type="SAM" id="Phobius"/>
    </source>
</evidence>
<dbReference type="InterPro" id="IPR002355">
    <property type="entry name" value="Cu_oxidase_Cu_BS"/>
</dbReference>
<dbReference type="CDD" id="cd13877">
    <property type="entry name" value="CuRO_2_Fet3p_like"/>
    <property type="match status" value="1"/>
</dbReference>
<accession>A0ABR3GWA5</accession>
<dbReference type="Pfam" id="PF07732">
    <property type="entry name" value="Cu-oxidase_3"/>
    <property type="match status" value="1"/>
</dbReference>
<reference evidence="11 12" key="1">
    <citation type="submission" date="2024-02" db="EMBL/GenBank/DDBJ databases">
        <title>Discinaceae phylogenomics.</title>
        <authorList>
            <person name="Dirks A.C."/>
            <person name="James T.Y."/>
        </authorList>
    </citation>
    <scope>NUCLEOTIDE SEQUENCE [LARGE SCALE GENOMIC DNA]</scope>
    <source>
        <strain evidence="11 12">ACD0624</strain>
    </source>
</reference>
<evidence type="ECO:0008006" key="13">
    <source>
        <dbReference type="Google" id="ProtNLM"/>
    </source>
</evidence>
<evidence type="ECO:0000256" key="2">
    <source>
        <dbReference type="ARBA" id="ARBA00022723"/>
    </source>
</evidence>
<evidence type="ECO:0000259" key="9">
    <source>
        <dbReference type="Pfam" id="PF07731"/>
    </source>
</evidence>
<keyword evidence="5" id="KW-0186">Copper</keyword>
<evidence type="ECO:0000313" key="11">
    <source>
        <dbReference type="EMBL" id="KAL0640164.1"/>
    </source>
</evidence>
<keyword evidence="6" id="KW-0812">Transmembrane</keyword>
<evidence type="ECO:0000256" key="4">
    <source>
        <dbReference type="ARBA" id="ARBA00023002"/>
    </source>
</evidence>
<dbReference type="PANTHER" id="PTHR11709">
    <property type="entry name" value="MULTI-COPPER OXIDASE"/>
    <property type="match status" value="1"/>
</dbReference>
<keyword evidence="6" id="KW-0472">Membrane</keyword>
<keyword evidence="6" id="KW-1133">Transmembrane helix</keyword>
<dbReference type="Pfam" id="PF07731">
    <property type="entry name" value="Cu-oxidase_2"/>
    <property type="match status" value="1"/>
</dbReference>
<dbReference type="InterPro" id="IPR011706">
    <property type="entry name" value="Cu-oxidase_C"/>
</dbReference>
<proteinExistence type="inferred from homology"/>
<dbReference type="Proteomes" id="UP001447188">
    <property type="component" value="Unassembled WGS sequence"/>
</dbReference>
<keyword evidence="12" id="KW-1185">Reference proteome</keyword>
<evidence type="ECO:0000256" key="1">
    <source>
        <dbReference type="ARBA" id="ARBA00010609"/>
    </source>
</evidence>
<dbReference type="PROSITE" id="PS00080">
    <property type="entry name" value="MULTICOPPER_OXIDASE2"/>
    <property type="match status" value="1"/>
</dbReference>
<comment type="similarity">
    <text evidence="1">Belongs to the multicopper oxidase family.</text>
</comment>
<feature type="domain" description="Plastocyanin-like" evidence="9">
    <location>
        <begin position="357"/>
        <end position="474"/>
    </location>
</feature>
<dbReference type="InterPro" id="IPR001117">
    <property type="entry name" value="Cu-oxidase_2nd"/>
</dbReference>
<gene>
    <name evidence="11" type="ORF">Q9L58_000722</name>
</gene>
<evidence type="ECO:0000259" key="8">
    <source>
        <dbReference type="Pfam" id="PF00394"/>
    </source>
</evidence>